<reference evidence="5 6" key="1">
    <citation type="journal article" date="2018" name="Nat. Biotechnol.">
        <title>A standardized bacterial taxonomy based on genome phylogeny substantially revises the tree of life.</title>
        <authorList>
            <person name="Parks D.H."/>
            <person name="Chuvochina M."/>
            <person name="Waite D.W."/>
            <person name="Rinke C."/>
            <person name="Skarshewski A."/>
            <person name="Chaumeil P.A."/>
            <person name="Hugenholtz P."/>
        </authorList>
    </citation>
    <scope>NUCLEOTIDE SEQUENCE [LARGE SCALE GENOMIC DNA]</scope>
    <source>
        <strain evidence="5">UBA9956</strain>
    </source>
</reference>
<feature type="domain" description="Alanine racemase N-terminal" evidence="4">
    <location>
        <begin position="6"/>
        <end position="229"/>
    </location>
</feature>
<dbReference type="Pfam" id="PF01168">
    <property type="entry name" value="Ala_racemase_N"/>
    <property type="match status" value="1"/>
</dbReference>
<evidence type="ECO:0000256" key="2">
    <source>
        <dbReference type="ARBA" id="ARBA00022898"/>
    </source>
</evidence>
<name>A0A350HA71_UNCW3</name>
<protein>
    <submittedName>
        <fullName evidence="5">Amino-acid racemase</fullName>
    </submittedName>
</protein>
<accession>A0A350HA71</accession>
<dbReference type="Proteomes" id="UP000264062">
    <property type="component" value="Unassembled WGS sequence"/>
</dbReference>
<dbReference type="GO" id="GO:0005829">
    <property type="term" value="C:cytosol"/>
    <property type="evidence" value="ECO:0007669"/>
    <property type="project" value="TreeGrafter"/>
</dbReference>
<dbReference type="GO" id="GO:0008784">
    <property type="term" value="F:alanine racemase activity"/>
    <property type="evidence" value="ECO:0007669"/>
    <property type="project" value="TreeGrafter"/>
</dbReference>
<proteinExistence type="predicted"/>
<comment type="caution">
    <text evidence="5">The sequence shown here is derived from an EMBL/GenBank/DDBJ whole genome shotgun (WGS) entry which is preliminary data.</text>
</comment>
<evidence type="ECO:0000256" key="3">
    <source>
        <dbReference type="ARBA" id="ARBA00023235"/>
    </source>
</evidence>
<sequence length="359" mass="40276">MSELTINSQIIKANILKLSKYLKRHNIEWSLIVKILGGHREVLSAILDEEVLGGIHSIGDSRILSLKTIKSINPDIRTMFIKPTAINQTENVVRYADISLNTSLDTIEALNKEAKKLGKVHEIIIMIEMGELREGVLRENIINFYNNVFNMQNIEVIGIGTNLGCMYGIQPTYDKLIQLSMLRDIIEVKFGRKVRIVSGGSSITLPLISKRLMPAGCNHLRIGEAAFMGTSPFKGKKFKDLSEEAFEFKSFIIEMKKKDVLPDGIIGEGNIGHTNDAISETRDKIYKAIMDFGLIDVDVKNIEPKKKNLTFVGTSSDMTVYGMEKNEDGLKVGDYIKFKPDYTGVARLMTSKFVLKNII</sequence>
<gene>
    <name evidence="5" type="ORF">DCW38_04570</name>
</gene>
<evidence type="ECO:0000256" key="1">
    <source>
        <dbReference type="ARBA" id="ARBA00001933"/>
    </source>
</evidence>
<evidence type="ECO:0000259" key="4">
    <source>
        <dbReference type="Pfam" id="PF01168"/>
    </source>
</evidence>
<dbReference type="InterPro" id="IPR000821">
    <property type="entry name" value="Ala_racemase"/>
</dbReference>
<dbReference type="EMBL" id="DMZY01000135">
    <property type="protein sequence ID" value="HAV92437.1"/>
    <property type="molecule type" value="Genomic_DNA"/>
</dbReference>
<evidence type="ECO:0000313" key="5">
    <source>
        <dbReference type="EMBL" id="HAV92437.1"/>
    </source>
</evidence>
<dbReference type="SUPFAM" id="SSF51419">
    <property type="entry name" value="PLP-binding barrel"/>
    <property type="match status" value="1"/>
</dbReference>
<dbReference type="InterPro" id="IPR029066">
    <property type="entry name" value="PLP-binding_barrel"/>
</dbReference>
<keyword evidence="2" id="KW-0663">Pyridoxal phosphate</keyword>
<dbReference type="InterPro" id="IPR001608">
    <property type="entry name" value="Ala_racemase_N"/>
</dbReference>
<dbReference type="AlphaFoldDB" id="A0A350HA71"/>
<keyword evidence="3" id="KW-0413">Isomerase</keyword>
<dbReference type="GO" id="GO:0030170">
    <property type="term" value="F:pyridoxal phosphate binding"/>
    <property type="evidence" value="ECO:0007669"/>
    <property type="project" value="TreeGrafter"/>
</dbReference>
<comment type="cofactor">
    <cofactor evidence="1">
        <name>pyridoxal 5'-phosphate</name>
        <dbReference type="ChEBI" id="CHEBI:597326"/>
    </cofactor>
</comment>
<evidence type="ECO:0000313" key="6">
    <source>
        <dbReference type="Proteomes" id="UP000264062"/>
    </source>
</evidence>
<dbReference type="Gene3D" id="3.20.20.10">
    <property type="entry name" value="Alanine racemase"/>
    <property type="match status" value="1"/>
</dbReference>
<dbReference type="PANTHER" id="PTHR30511:SF3">
    <property type="entry name" value="LYSINE RACEMASE"/>
    <property type="match status" value="1"/>
</dbReference>
<dbReference type="PANTHER" id="PTHR30511">
    <property type="entry name" value="ALANINE RACEMASE"/>
    <property type="match status" value="1"/>
</dbReference>
<organism evidence="5 6">
    <name type="scientific">candidate division WOR-3 bacterium</name>
    <dbReference type="NCBI Taxonomy" id="2052148"/>
    <lineage>
        <taxon>Bacteria</taxon>
        <taxon>Bacteria division WOR-3</taxon>
    </lineage>
</organism>